<dbReference type="eggNOG" id="COG0071">
    <property type="taxonomic scope" value="Bacteria"/>
</dbReference>
<dbReference type="Pfam" id="PF00011">
    <property type="entry name" value="HSP20"/>
    <property type="match status" value="1"/>
</dbReference>
<name>A0A0A1W890_9SPHN</name>
<organism evidence="4 5">
    <name type="scientific">Sphingomonas parapaucimobilis NBRC 15100</name>
    <dbReference type="NCBI Taxonomy" id="1219049"/>
    <lineage>
        <taxon>Bacteria</taxon>
        <taxon>Pseudomonadati</taxon>
        <taxon>Pseudomonadota</taxon>
        <taxon>Alphaproteobacteria</taxon>
        <taxon>Sphingomonadales</taxon>
        <taxon>Sphingomonadaceae</taxon>
        <taxon>Sphingomonas</taxon>
    </lineage>
</organism>
<reference evidence="4 5" key="1">
    <citation type="submission" date="2014-11" db="EMBL/GenBank/DDBJ databases">
        <title>Whole genome shotgun sequence of Sphingomonas parapaucimobilis NBRC 15100.</title>
        <authorList>
            <person name="Katano-Makiyama Y."/>
            <person name="Hosoyama A."/>
            <person name="Hashimoto M."/>
            <person name="Hosoyama Y."/>
            <person name="Noguchi M."/>
            <person name="Numata M."/>
            <person name="Tsuchikane K."/>
            <person name="Hirakata S."/>
            <person name="Uohara A."/>
            <person name="Shimodaira J."/>
            <person name="Ohji S."/>
            <person name="Ichikawa N."/>
            <person name="Kimura A."/>
            <person name="Yamazoe A."/>
            <person name="Fujita N."/>
        </authorList>
    </citation>
    <scope>NUCLEOTIDE SEQUENCE [LARGE SCALE GENOMIC DNA]</scope>
    <source>
        <strain evidence="4 5">NBRC 15100</strain>
    </source>
</reference>
<dbReference type="SUPFAM" id="SSF49764">
    <property type="entry name" value="HSP20-like chaperones"/>
    <property type="match status" value="1"/>
</dbReference>
<comment type="similarity">
    <text evidence="1 2">Belongs to the small heat shock protein (HSP20) family.</text>
</comment>
<dbReference type="PANTHER" id="PTHR11527">
    <property type="entry name" value="HEAT-SHOCK PROTEIN 20 FAMILY MEMBER"/>
    <property type="match status" value="1"/>
</dbReference>
<protein>
    <submittedName>
        <fullName evidence="4">Putative small heat shock protein</fullName>
    </submittedName>
</protein>
<evidence type="ECO:0000313" key="4">
    <source>
        <dbReference type="EMBL" id="GAM01377.1"/>
    </source>
</evidence>
<evidence type="ECO:0000313" key="5">
    <source>
        <dbReference type="Proteomes" id="UP000032305"/>
    </source>
</evidence>
<dbReference type="InterPro" id="IPR031107">
    <property type="entry name" value="Small_HSP"/>
</dbReference>
<feature type="domain" description="SHSP" evidence="3">
    <location>
        <begin position="45"/>
        <end position="159"/>
    </location>
</feature>
<dbReference type="OrthoDB" id="9808910at2"/>
<dbReference type="EMBL" id="BBPI01000060">
    <property type="protein sequence ID" value="GAM01377.1"/>
    <property type="molecule type" value="Genomic_DNA"/>
</dbReference>
<dbReference type="InterPro" id="IPR008978">
    <property type="entry name" value="HSP20-like_chaperone"/>
</dbReference>
<dbReference type="AlphaFoldDB" id="A0A0A1W890"/>
<gene>
    <name evidence="4" type="ORF">SP5_060_00830</name>
</gene>
<evidence type="ECO:0000259" key="3">
    <source>
        <dbReference type="PROSITE" id="PS01031"/>
    </source>
</evidence>
<keyword evidence="4" id="KW-0346">Stress response</keyword>
<sequence length="159" mass="17550">MPDTPTAPSAALSPARSGPIAWLRSEIDRMAEDLGRPSRDFFLGSLSAFHSPRIDMLEKDGAYHLTAELPGLTEKDVNVTVTDHALVISGEKKSDDERRDDGFLLRERRYGSFERHVPLPLDARDDGIEARFDKGVLTVTVPKGEGESARGRRIEIHAG</sequence>
<dbReference type="PROSITE" id="PS01031">
    <property type="entry name" value="SHSP"/>
    <property type="match status" value="1"/>
</dbReference>
<comment type="caution">
    <text evidence="4">The sequence shown here is derived from an EMBL/GenBank/DDBJ whole genome shotgun (WGS) entry which is preliminary data.</text>
</comment>
<dbReference type="Gene3D" id="2.60.40.790">
    <property type="match status" value="1"/>
</dbReference>
<proteinExistence type="inferred from homology"/>
<dbReference type="CDD" id="cd06464">
    <property type="entry name" value="ACD_sHsps-like"/>
    <property type="match status" value="1"/>
</dbReference>
<evidence type="ECO:0000256" key="1">
    <source>
        <dbReference type="PROSITE-ProRule" id="PRU00285"/>
    </source>
</evidence>
<dbReference type="RefSeq" id="WP_042487920.1">
    <property type="nucleotide sequence ID" value="NZ_BBPI01000060.1"/>
</dbReference>
<accession>A0A0A1W890</accession>
<dbReference type="InterPro" id="IPR002068">
    <property type="entry name" value="A-crystallin/Hsp20_dom"/>
</dbReference>
<keyword evidence="5" id="KW-1185">Reference proteome</keyword>
<evidence type="ECO:0000256" key="2">
    <source>
        <dbReference type="RuleBase" id="RU003616"/>
    </source>
</evidence>
<dbReference type="Proteomes" id="UP000032305">
    <property type="component" value="Unassembled WGS sequence"/>
</dbReference>